<evidence type="ECO:0000256" key="3">
    <source>
        <dbReference type="ARBA" id="ARBA00023163"/>
    </source>
</evidence>
<gene>
    <name evidence="6" type="ORF">ACFO5W_04630</name>
</gene>
<dbReference type="Pfam" id="PF00440">
    <property type="entry name" value="TetR_N"/>
    <property type="match status" value="1"/>
</dbReference>
<protein>
    <submittedName>
        <fullName evidence="6">TetR/AcrR family transcriptional regulator</fullName>
    </submittedName>
</protein>
<dbReference type="Proteomes" id="UP001595961">
    <property type="component" value="Unassembled WGS sequence"/>
</dbReference>
<comment type="caution">
    <text evidence="6">The sequence shown here is derived from an EMBL/GenBank/DDBJ whole genome shotgun (WGS) entry which is preliminary data.</text>
</comment>
<dbReference type="InterPro" id="IPR023772">
    <property type="entry name" value="DNA-bd_HTH_TetR-type_CS"/>
</dbReference>
<dbReference type="PRINTS" id="PR00455">
    <property type="entry name" value="HTHTETR"/>
</dbReference>
<organism evidence="6 7">
    <name type="scientific">Dyella halodurans</name>
    <dbReference type="NCBI Taxonomy" id="1920171"/>
    <lineage>
        <taxon>Bacteria</taxon>
        <taxon>Pseudomonadati</taxon>
        <taxon>Pseudomonadota</taxon>
        <taxon>Gammaproteobacteria</taxon>
        <taxon>Lysobacterales</taxon>
        <taxon>Rhodanobacteraceae</taxon>
        <taxon>Dyella</taxon>
    </lineage>
</organism>
<evidence type="ECO:0000313" key="7">
    <source>
        <dbReference type="Proteomes" id="UP001595961"/>
    </source>
</evidence>
<dbReference type="SUPFAM" id="SSF46689">
    <property type="entry name" value="Homeodomain-like"/>
    <property type="match status" value="1"/>
</dbReference>
<dbReference type="PROSITE" id="PS50977">
    <property type="entry name" value="HTH_TETR_2"/>
    <property type="match status" value="1"/>
</dbReference>
<dbReference type="Gene3D" id="1.10.357.10">
    <property type="entry name" value="Tetracycline Repressor, domain 2"/>
    <property type="match status" value="1"/>
</dbReference>
<dbReference type="InterPro" id="IPR050109">
    <property type="entry name" value="HTH-type_TetR-like_transc_reg"/>
</dbReference>
<dbReference type="PANTHER" id="PTHR30055:SF234">
    <property type="entry name" value="HTH-TYPE TRANSCRIPTIONAL REGULATOR BETI"/>
    <property type="match status" value="1"/>
</dbReference>
<accession>A0ABV9BZL3</accession>
<keyword evidence="1" id="KW-0805">Transcription regulation</keyword>
<name>A0ABV9BZL3_9GAMM</name>
<reference evidence="7" key="1">
    <citation type="journal article" date="2019" name="Int. J. Syst. Evol. Microbiol.">
        <title>The Global Catalogue of Microorganisms (GCM) 10K type strain sequencing project: providing services to taxonomists for standard genome sequencing and annotation.</title>
        <authorList>
            <consortium name="The Broad Institute Genomics Platform"/>
            <consortium name="The Broad Institute Genome Sequencing Center for Infectious Disease"/>
            <person name="Wu L."/>
            <person name="Ma J."/>
        </authorList>
    </citation>
    <scope>NUCLEOTIDE SEQUENCE [LARGE SCALE GENOMIC DNA]</scope>
    <source>
        <strain evidence="7">CCM 4481</strain>
    </source>
</reference>
<feature type="domain" description="HTH tetR-type" evidence="5">
    <location>
        <begin position="28"/>
        <end position="88"/>
    </location>
</feature>
<evidence type="ECO:0000256" key="1">
    <source>
        <dbReference type="ARBA" id="ARBA00023015"/>
    </source>
</evidence>
<evidence type="ECO:0000259" key="5">
    <source>
        <dbReference type="PROSITE" id="PS50977"/>
    </source>
</evidence>
<dbReference type="PROSITE" id="PS01081">
    <property type="entry name" value="HTH_TETR_1"/>
    <property type="match status" value="1"/>
</dbReference>
<sequence length="227" mass="24940">MPSSRSGAVKRPKVKLAPKLMPAQARSSETYEHLLHVAAQVLAEVGFEKLTTNLVCERAKLSPPALYRYFPNKYALLHELGRRLMEQQNALIAESLTPDAFRGTTGQLNEALTTLLLATFQVTRETTGGIWIMRALRAIPVLQEVRLASAREVVAQVTAQLAEAFPGADPEQMKLFSRVADSMAYAALEMLFDDPTLDPMAVMQVVAASMASQVERLASSPKKTSKR</sequence>
<dbReference type="RefSeq" id="WP_266150632.1">
    <property type="nucleotide sequence ID" value="NZ_CP064028.1"/>
</dbReference>
<dbReference type="InterPro" id="IPR009057">
    <property type="entry name" value="Homeodomain-like_sf"/>
</dbReference>
<evidence type="ECO:0000256" key="4">
    <source>
        <dbReference type="PROSITE-ProRule" id="PRU00335"/>
    </source>
</evidence>
<keyword evidence="7" id="KW-1185">Reference proteome</keyword>
<evidence type="ECO:0000256" key="2">
    <source>
        <dbReference type="ARBA" id="ARBA00023125"/>
    </source>
</evidence>
<keyword evidence="3" id="KW-0804">Transcription</keyword>
<dbReference type="PANTHER" id="PTHR30055">
    <property type="entry name" value="HTH-TYPE TRANSCRIPTIONAL REGULATOR RUTR"/>
    <property type="match status" value="1"/>
</dbReference>
<feature type="DNA-binding region" description="H-T-H motif" evidence="4">
    <location>
        <begin position="51"/>
        <end position="70"/>
    </location>
</feature>
<proteinExistence type="predicted"/>
<keyword evidence="2 4" id="KW-0238">DNA-binding</keyword>
<evidence type="ECO:0000313" key="6">
    <source>
        <dbReference type="EMBL" id="MFC4525915.1"/>
    </source>
</evidence>
<dbReference type="InterPro" id="IPR001647">
    <property type="entry name" value="HTH_TetR"/>
</dbReference>
<dbReference type="EMBL" id="JBHSGA010000008">
    <property type="protein sequence ID" value="MFC4525915.1"/>
    <property type="molecule type" value="Genomic_DNA"/>
</dbReference>